<feature type="domain" description="DOD-type homing endonuclease" evidence="1">
    <location>
        <begin position="81"/>
        <end position="223"/>
    </location>
</feature>
<keyword evidence="2" id="KW-0255">Endonuclease</keyword>
<keyword evidence="2" id="KW-0540">Nuclease</keyword>
<dbReference type="PROSITE" id="PS50819">
    <property type="entry name" value="INTEIN_ENDONUCLEASE"/>
    <property type="match status" value="1"/>
</dbReference>
<dbReference type="EMBL" id="BK015564">
    <property type="protein sequence ID" value="DAE13219.1"/>
    <property type="molecule type" value="Genomic_DNA"/>
</dbReference>
<organism evidence="2">
    <name type="scientific">Siphoviridae sp. ctLqe90</name>
    <dbReference type="NCBI Taxonomy" id="2825456"/>
    <lineage>
        <taxon>Viruses</taxon>
        <taxon>Duplodnaviria</taxon>
        <taxon>Heunggongvirae</taxon>
        <taxon>Uroviricota</taxon>
        <taxon>Caudoviricetes</taxon>
    </lineage>
</organism>
<dbReference type="Gene3D" id="3.10.28.10">
    <property type="entry name" value="Homing endonucleases"/>
    <property type="match status" value="1"/>
</dbReference>
<dbReference type="Pfam" id="PF00961">
    <property type="entry name" value="LAGLIDADG_1"/>
    <property type="match status" value="1"/>
</dbReference>
<dbReference type="InterPro" id="IPR027434">
    <property type="entry name" value="Homing_endonucl"/>
</dbReference>
<dbReference type="InterPro" id="IPR004042">
    <property type="entry name" value="Intein_endonuc_central"/>
</dbReference>
<reference evidence="2" key="1">
    <citation type="journal article" date="2021" name="Proc. Natl. Acad. Sci. U.S.A.">
        <title>A Catalog of Tens of Thousands of Viruses from Human Metagenomes Reveals Hidden Associations with Chronic Diseases.</title>
        <authorList>
            <person name="Tisza M.J."/>
            <person name="Buck C.B."/>
        </authorList>
    </citation>
    <scope>NUCLEOTIDE SEQUENCE</scope>
    <source>
        <strain evidence="2">CtLqe90</strain>
    </source>
</reference>
<dbReference type="GO" id="GO:0004519">
    <property type="term" value="F:endonuclease activity"/>
    <property type="evidence" value="ECO:0007669"/>
    <property type="project" value="UniProtKB-KW"/>
</dbReference>
<evidence type="ECO:0000259" key="1">
    <source>
        <dbReference type="PROSITE" id="PS50819"/>
    </source>
</evidence>
<accession>A0A8S5Q3B8</accession>
<evidence type="ECO:0000313" key="2">
    <source>
        <dbReference type="EMBL" id="DAE13219.1"/>
    </source>
</evidence>
<name>A0A8S5Q3B8_9CAUD</name>
<dbReference type="SUPFAM" id="SSF55608">
    <property type="entry name" value="Homing endonucleases"/>
    <property type="match status" value="1"/>
</dbReference>
<sequence length="296" mass="34458">MKNFSKCSEEERERILEEKKENPFLSGKYFEEKYQYYATVISQFFVKNHCTTRDLTGLRCRKYNVNDNYFSKIDSHEKAYLLGVWYSDGYLVIEGNNTKRIGLDVKDVDWLIDIGKELKSEAPLYKTNKENLKRLKITSVKMYDDLIKLGCLEHKTFLLDFPQNNQVPFEFLNSFILGLLDGDGSITIATPRKEGQSPEIQMTFTGTKQLLEGIQKYLGITNLKLYQRWAERNNNNYTLQIAGTKRVASILTLLYKNAPAFCLKRKKDKYEKIINDSRIKSKDLMLIPANPYDNGV</sequence>
<keyword evidence="2" id="KW-0378">Hydrolase</keyword>
<proteinExistence type="predicted"/>
<protein>
    <submittedName>
        <fullName evidence="2">Endonuclease</fullName>
    </submittedName>
</protein>
<dbReference type="InterPro" id="IPR004860">
    <property type="entry name" value="LAGLIDADG_dom"/>
</dbReference>